<protein>
    <submittedName>
        <fullName evidence="1">G protein-coupled receptor</fullName>
    </submittedName>
</protein>
<organism evidence="1 2">
    <name type="scientific">Pristionchus pacificus</name>
    <name type="common">Parasitic nematode worm</name>
    <dbReference type="NCBI Taxonomy" id="54126"/>
    <lineage>
        <taxon>Eukaryota</taxon>
        <taxon>Metazoa</taxon>
        <taxon>Ecdysozoa</taxon>
        <taxon>Nematoda</taxon>
        <taxon>Chromadorea</taxon>
        <taxon>Rhabditida</taxon>
        <taxon>Rhabditina</taxon>
        <taxon>Diplogasteromorpha</taxon>
        <taxon>Diplogasteroidea</taxon>
        <taxon>Neodiplogasteridae</taxon>
        <taxon>Pristionchus</taxon>
    </lineage>
</organism>
<gene>
    <name evidence="1" type="primary">WBGene00204110</name>
</gene>
<keyword evidence="2" id="KW-1185">Reference proteome</keyword>
<dbReference type="PANTHER" id="PTHR22941:SF26">
    <property type="entry name" value="SERPENTINE RECEPTOR, CLASS H"/>
    <property type="match status" value="1"/>
</dbReference>
<dbReference type="InterPro" id="IPR019422">
    <property type="entry name" value="7TM_GPCR_serpentine_rcpt_Srh"/>
</dbReference>
<dbReference type="InterPro" id="IPR053220">
    <property type="entry name" value="Nematode_rcpt-like_serp_H"/>
</dbReference>
<reference evidence="2" key="1">
    <citation type="journal article" date="2008" name="Nat. Genet.">
        <title>The Pristionchus pacificus genome provides a unique perspective on nematode lifestyle and parasitism.</title>
        <authorList>
            <person name="Dieterich C."/>
            <person name="Clifton S.W."/>
            <person name="Schuster L.N."/>
            <person name="Chinwalla A."/>
            <person name="Delehaunty K."/>
            <person name="Dinkelacker I."/>
            <person name="Fulton L."/>
            <person name="Fulton R."/>
            <person name="Godfrey J."/>
            <person name="Minx P."/>
            <person name="Mitreva M."/>
            <person name="Roeseler W."/>
            <person name="Tian H."/>
            <person name="Witte H."/>
            <person name="Yang S.P."/>
            <person name="Wilson R.K."/>
            <person name="Sommer R.J."/>
        </authorList>
    </citation>
    <scope>NUCLEOTIDE SEQUENCE [LARGE SCALE GENOMIC DNA]</scope>
    <source>
        <strain evidence="2">PS312</strain>
    </source>
</reference>
<accession>A0A8R1UKB5</accession>
<dbReference type="AlphaFoldDB" id="A0A2A6B359"/>
<proteinExistence type="predicted"/>
<dbReference type="Pfam" id="PF10318">
    <property type="entry name" value="7TM_GPCR_Srh"/>
    <property type="match status" value="1"/>
</dbReference>
<evidence type="ECO:0000313" key="1">
    <source>
        <dbReference type="EnsemblMetazoa" id="PPA31245.1"/>
    </source>
</evidence>
<sequence>MHSLRPCNISHFHNALYDSTATNAYCIVLAASAEWRRHFLSLTRERSMAIFLSAESQDLLLSWQRRLLIMSCLLNALSLYCLLAKTPRNHPVIRAYLIFIQVILIFSSVYHDVLFTPIVLLPAPGIYCLGVLCTAGVNPRVLLGVYITQVSLVGGSIVACSFHRHQTIIPARSSFRIGERTSAVIQVLYVMAHGAMGTFYAAYPFEEETELVGILLVFGGVVLFVIYAHMFSVINTALAVPVNAITIPGVVSITSMLVDFIPFEATLPAYCVIAIHPLLHSVILLSITPAYRQFIVATIKRGIYSYVFVQ</sequence>
<accession>A0A2A6B359</accession>
<dbReference type="Proteomes" id="UP000005239">
    <property type="component" value="Unassembled WGS sequence"/>
</dbReference>
<evidence type="ECO:0000313" key="2">
    <source>
        <dbReference type="Proteomes" id="UP000005239"/>
    </source>
</evidence>
<dbReference type="EnsemblMetazoa" id="PPA31245.1">
    <property type="protein sequence ID" value="PPA31245.1"/>
    <property type="gene ID" value="WBGene00204110"/>
</dbReference>
<reference evidence="1" key="2">
    <citation type="submission" date="2022-06" db="UniProtKB">
        <authorList>
            <consortium name="EnsemblMetazoa"/>
        </authorList>
    </citation>
    <scope>IDENTIFICATION</scope>
    <source>
        <strain evidence="1">PS312</strain>
    </source>
</reference>
<dbReference type="PANTHER" id="PTHR22941">
    <property type="entry name" value="SERPENTINE RECEPTOR"/>
    <property type="match status" value="1"/>
</dbReference>
<name>A0A2A6B359_PRIPA</name>